<protein>
    <submittedName>
        <fullName evidence="3">Uncharacterized protein</fullName>
    </submittedName>
</protein>
<keyword evidence="4" id="KW-1185">Reference proteome</keyword>
<feature type="transmembrane region" description="Helical" evidence="2">
    <location>
        <begin position="41"/>
        <end position="59"/>
    </location>
</feature>
<dbReference type="AlphaFoldDB" id="A0A5B7DX68"/>
<feature type="transmembrane region" description="Helical" evidence="2">
    <location>
        <begin position="7"/>
        <end position="29"/>
    </location>
</feature>
<evidence type="ECO:0000256" key="1">
    <source>
        <dbReference type="SAM" id="MobiDB-lite"/>
    </source>
</evidence>
<evidence type="ECO:0000256" key="2">
    <source>
        <dbReference type="SAM" id="Phobius"/>
    </source>
</evidence>
<keyword evidence="2" id="KW-1133">Transmembrane helix</keyword>
<accession>A0A5B7DX68</accession>
<evidence type="ECO:0000313" key="4">
    <source>
        <dbReference type="Proteomes" id="UP000324222"/>
    </source>
</evidence>
<comment type="caution">
    <text evidence="3">The sequence shown here is derived from an EMBL/GenBank/DDBJ whole genome shotgun (WGS) entry which is preliminary data.</text>
</comment>
<name>A0A5B7DX68_PORTR</name>
<feature type="region of interest" description="Disordered" evidence="1">
    <location>
        <begin position="66"/>
        <end position="86"/>
    </location>
</feature>
<dbReference type="EMBL" id="VSRR010001548">
    <property type="protein sequence ID" value="MPC26048.1"/>
    <property type="molecule type" value="Genomic_DNA"/>
</dbReference>
<organism evidence="3 4">
    <name type="scientific">Portunus trituberculatus</name>
    <name type="common">Swimming crab</name>
    <name type="synonym">Neptunus trituberculatus</name>
    <dbReference type="NCBI Taxonomy" id="210409"/>
    <lineage>
        <taxon>Eukaryota</taxon>
        <taxon>Metazoa</taxon>
        <taxon>Ecdysozoa</taxon>
        <taxon>Arthropoda</taxon>
        <taxon>Crustacea</taxon>
        <taxon>Multicrustacea</taxon>
        <taxon>Malacostraca</taxon>
        <taxon>Eumalacostraca</taxon>
        <taxon>Eucarida</taxon>
        <taxon>Decapoda</taxon>
        <taxon>Pleocyemata</taxon>
        <taxon>Brachyura</taxon>
        <taxon>Eubrachyura</taxon>
        <taxon>Portunoidea</taxon>
        <taxon>Portunidae</taxon>
        <taxon>Portuninae</taxon>
        <taxon>Portunus</taxon>
    </lineage>
</organism>
<reference evidence="3 4" key="1">
    <citation type="submission" date="2019-05" db="EMBL/GenBank/DDBJ databases">
        <title>Another draft genome of Portunus trituberculatus and its Hox gene families provides insights of decapod evolution.</title>
        <authorList>
            <person name="Jeong J.-H."/>
            <person name="Song I."/>
            <person name="Kim S."/>
            <person name="Choi T."/>
            <person name="Kim D."/>
            <person name="Ryu S."/>
            <person name="Kim W."/>
        </authorList>
    </citation>
    <scope>NUCLEOTIDE SEQUENCE [LARGE SCALE GENOMIC DNA]</scope>
    <source>
        <tissue evidence="3">Muscle</tissue>
    </source>
</reference>
<proteinExistence type="predicted"/>
<keyword evidence="2" id="KW-0472">Membrane</keyword>
<evidence type="ECO:0000313" key="3">
    <source>
        <dbReference type="EMBL" id="MPC26048.1"/>
    </source>
</evidence>
<gene>
    <name evidence="3" type="ORF">E2C01_019179</name>
</gene>
<sequence>MQERHMQVVVVTVYMPLGSVLWPLAWNAYINELCFVSSTKVYADDITILLACSYAVTYGKSGKNRLAKSRRQHMKGPPPNTSRRPILCVTGITRNNATASITPTRPTYNSALALDMIKDQERS</sequence>
<keyword evidence="2" id="KW-0812">Transmembrane</keyword>
<dbReference type="Proteomes" id="UP000324222">
    <property type="component" value="Unassembled WGS sequence"/>
</dbReference>